<keyword evidence="3" id="KW-1185">Reference proteome</keyword>
<evidence type="ECO:0000259" key="1">
    <source>
        <dbReference type="PROSITE" id="PS51186"/>
    </source>
</evidence>
<dbReference type="GO" id="GO:0016747">
    <property type="term" value="F:acyltransferase activity, transferring groups other than amino-acyl groups"/>
    <property type="evidence" value="ECO:0007669"/>
    <property type="project" value="InterPro"/>
</dbReference>
<gene>
    <name evidence="2" type="ORF">HCN56_09130</name>
</gene>
<dbReference type="AlphaFoldDB" id="A0A7X6D039"/>
<evidence type="ECO:0000313" key="3">
    <source>
        <dbReference type="Proteomes" id="UP000578686"/>
    </source>
</evidence>
<name>A0A7X6D039_9ACTN</name>
<accession>A0A7X6D039</accession>
<proteinExistence type="predicted"/>
<dbReference type="Gene3D" id="3.40.630.30">
    <property type="match status" value="1"/>
</dbReference>
<keyword evidence="2" id="KW-0808">Transferase</keyword>
<dbReference type="SUPFAM" id="SSF55729">
    <property type="entry name" value="Acyl-CoA N-acyltransferases (Nat)"/>
    <property type="match status" value="1"/>
</dbReference>
<evidence type="ECO:0000313" key="2">
    <source>
        <dbReference type="EMBL" id="NJQ05733.1"/>
    </source>
</evidence>
<dbReference type="EMBL" id="JAAVJD010000048">
    <property type="protein sequence ID" value="NJQ05733.1"/>
    <property type="molecule type" value="Genomic_DNA"/>
</dbReference>
<comment type="caution">
    <text evidence="2">The sequence shown here is derived from an EMBL/GenBank/DDBJ whole genome shotgun (WGS) entry which is preliminary data.</text>
</comment>
<sequence>MRLERLRADHADAVLAFERENRAWFSRLVPDRGDAYFAEFAARHARLLRDQDAGSDHFHVLLDTGGAVVGRFNLVDVADGRAELGFRVAERVAGRGVATHGVRRVCRAAREEYGLTGVRAAAALRNTGSRRVLERTGFTAVGEVVLGGEAGTAYLLEPLPAALPEP</sequence>
<dbReference type="PROSITE" id="PS51186">
    <property type="entry name" value="GNAT"/>
    <property type="match status" value="1"/>
</dbReference>
<dbReference type="InterPro" id="IPR016181">
    <property type="entry name" value="Acyl_CoA_acyltransferase"/>
</dbReference>
<organism evidence="2 3">
    <name type="scientific">Streptomyces lonarensis</name>
    <dbReference type="NCBI Taxonomy" id="700599"/>
    <lineage>
        <taxon>Bacteria</taxon>
        <taxon>Bacillati</taxon>
        <taxon>Actinomycetota</taxon>
        <taxon>Actinomycetes</taxon>
        <taxon>Kitasatosporales</taxon>
        <taxon>Streptomycetaceae</taxon>
        <taxon>Streptomyces</taxon>
    </lineage>
</organism>
<dbReference type="InterPro" id="IPR000182">
    <property type="entry name" value="GNAT_dom"/>
</dbReference>
<reference evidence="2 3" key="1">
    <citation type="submission" date="2020-03" db="EMBL/GenBank/DDBJ databases">
        <title>Draft genome of Streptomyces sp. ventii, isolated from the Axial Seamount in the Pacific Ocean, and resequencing of the two type strains Streptomyces lonarensis strain NCL 716 and Streptomyces bohaiensis strain 11A07.</title>
        <authorList>
            <person name="Loughran R.M."/>
            <person name="Pfannmuller K.M."/>
            <person name="Wasson B.J."/>
            <person name="Deadmond M.C."/>
            <person name="Paddock B.E."/>
            <person name="Koyack M.J."/>
            <person name="Gallegos D.A."/>
            <person name="Mitchell E.A."/>
            <person name="Ushijima B."/>
            <person name="Saw J.H."/>
            <person name="Mcphail K.L."/>
            <person name="Videau P."/>
        </authorList>
    </citation>
    <scope>NUCLEOTIDE SEQUENCE [LARGE SCALE GENOMIC DNA]</scope>
    <source>
        <strain evidence="2 3">NCL716</strain>
    </source>
</reference>
<dbReference type="Proteomes" id="UP000578686">
    <property type="component" value="Unassembled WGS sequence"/>
</dbReference>
<feature type="domain" description="N-acetyltransferase" evidence="1">
    <location>
        <begin position="1"/>
        <end position="160"/>
    </location>
</feature>
<dbReference type="Pfam" id="PF13302">
    <property type="entry name" value="Acetyltransf_3"/>
    <property type="match status" value="1"/>
</dbReference>
<dbReference type="PANTHER" id="PTHR43792">
    <property type="entry name" value="GNAT FAMILY, PUTATIVE (AFU_ORTHOLOGUE AFUA_3G00765)-RELATED-RELATED"/>
    <property type="match status" value="1"/>
</dbReference>
<dbReference type="InterPro" id="IPR051531">
    <property type="entry name" value="N-acetyltransferase"/>
</dbReference>
<protein>
    <submittedName>
        <fullName evidence="2">GNAT family N-acetyltransferase</fullName>
    </submittedName>
</protein>